<sequence>MAKSLHNFLMQMQKADTRKEPNGDMLQERSVYKAGVGQPCVTNRNTTAWRWCINKIIVHSQRSVRYGQVKELNMASNEMGFLSNGGDRITKKEVNRKSFYEKSSTILNKVKRNLIRLKENFCPCQR</sequence>
<comment type="caution">
    <text evidence="1">The sequence shown here is derived from an EMBL/GenBank/DDBJ whole genome shotgun (WGS) entry which is preliminary data.</text>
</comment>
<gene>
    <name evidence="1" type="ORF">CEXT_163171</name>
</gene>
<keyword evidence="2" id="KW-1185">Reference proteome</keyword>
<proteinExistence type="predicted"/>
<reference evidence="1 2" key="1">
    <citation type="submission" date="2021-06" db="EMBL/GenBank/DDBJ databases">
        <title>Caerostris extrusa draft genome.</title>
        <authorList>
            <person name="Kono N."/>
            <person name="Arakawa K."/>
        </authorList>
    </citation>
    <scope>NUCLEOTIDE SEQUENCE [LARGE SCALE GENOMIC DNA]</scope>
</reference>
<dbReference type="Proteomes" id="UP001054945">
    <property type="component" value="Unassembled WGS sequence"/>
</dbReference>
<dbReference type="EMBL" id="BPLR01018932">
    <property type="protein sequence ID" value="GIZ03308.1"/>
    <property type="molecule type" value="Genomic_DNA"/>
</dbReference>
<accession>A0AAV4Y8G0</accession>
<protein>
    <submittedName>
        <fullName evidence="1">Uncharacterized protein</fullName>
    </submittedName>
</protein>
<dbReference type="AlphaFoldDB" id="A0AAV4Y8G0"/>
<evidence type="ECO:0000313" key="1">
    <source>
        <dbReference type="EMBL" id="GIZ03308.1"/>
    </source>
</evidence>
<name>A0AAV4Y8G0_CAEEX</name>
<evidence type="ECO:0000313" key="2">
    <source>
        <dbReference type="Proteomes" id="UP001054945"/>
    </source>
</evidence>
<organism evidence="1 2">
    <name type="scientific">Caerostris extrusa</name>
    <name type="common">Bark spider</name>
    <name type="synonym">Caerostris bankana</name>
    <dbReference type="NCBI Taxonomy" id="172846"/>
    <lineage>
        <taxon>Eukaryota</taxon>
        <taxon>Metazoa</taxon>
        <taxon>Ecdysozoa</taxon>
        <taxon>Arthropoda</taxon>
        <taxon>Chelicerata</taxon>
        <taxon>Arachnida</taxon>
        <taxon>Araneae</taxon>
        <taxon>Araneomorphae</taxon>
        <taxon>Entelegynae</taxon>
        <taxon>Araneoidea</taxon>
        <taxon>Araneidae</taxon>
        <taxon>Caerostris</taxon>
    </lineage>
</organism>